<dbReference type="AlphaFoldDB" id="A0A939ED77"/>
<comment type="caution">
    <text evidence="3">The sequence shown here is derived from an EMBL/GenBank/DDBJ whole genome shotgun (WGS) entry which is preliminary data.</text>
</comment>
<dbReference type="EMBL" id="JAEKJZ010000001">
    <property type="protein sequence ID" value="MBN9669953.1"/>
    <property type="molecule type" value="Genomic_DNA"/>
</dbReference>
<dbReference type="Pfam" id="PF04480">
    <property type="entry name" value="DUF559"/>
    <property type="match status" value="1"/>
</dbReference>
<dbReference type="CDD" id="cd01038">
    <property type="entry name" value="Endonuclease_DUF559"/>
    <property type="match status" value="1"/>
</dbReference>
<dbReference type="InterPro" id="IPR047216">
    <property type="entry name" value="Endonuclease_DUF559_bact"/>
</dbReference>
<keyword evidence="3" id="KW-0255">Endonuclease</keyword>
<dbReference type="RefSeq" id="WP_207139481.1">
    <property type="nucleotide sequence ID" value="NZ_JAEKJZ010000001.1"/>
</dbReference>
<dbReference type="Proteomes" id="UP000664096">
    <property type="component" value="Unassembled WGS sequence"/>
</dbReference>
<name>A0A939ED77_9HYPH</name>
<protein>
    <submittedName>
        <fullName evidence="3">Endonuclease domain-containing protein</fullName>
    </submittedName>
</protein>
<keyword evidence="3" id="KW-0378">Hydrolase</keyword>
<accession>A0A939ED77</accession>
<dbReference type="PANTHER" id="PTHR38590">
    <property type="entry name" value="BLL0828 PROTEIN"/>
    <property type="match status" value="1"/>
</dbReference>
<evidence type="ECO:0000313" key="3">
    <source>
        <dbReference type="EMBL" id="MBN9669953.1"/>
    </source>
</evidence>
<dbReference type="InterPro" id="IPR011335">
    <property type="entry name" value="Restrct_endonuc-II-like"/>
</dbReference>
<keyword evidence="3" id="KW-0540">Nuclease</keyword>
<reference evidence="3" key="1">
    <citation type="submission" date="2020-12" db="EMBL/GenBank/DDBJ databases">
        <title>Oil enriched cultivation method for isolating marine PHA-producing bacteria.</title>
        <authorList>
            <person name="Zheng W."/>
            <person name="Yu S."/>
            <person name="Huang Y."/>
        </authorList>
    </citation>
    <scope>NUCLEOTIDE SEQUENCE</scope>
    <source>
        <strain evidence="3">SY-2-12</strain>
    </source>
</reference>
<gene>
    <name evidence="3" type="ORF">JF539_06360</name>
</gene>
<evidence type="ECO:0000313" key="4">
    <source>
        <dbReference type="Proteomes" id="UP000664096"/>
    </source>
</evidence>
<dbReference type="Gene3D" id="3.40.960.10">
    <property type="entry name" value="VSR Endonuclease"/>
    <property type="match status" value="1"/>
</dbReference>
<dbReference type="GO" id="GO:0004519">
    <property type="term" value="F:endonuclease activity"/>
    <property type="evidence" value="ECO:0007669"/>
    <property type="project" value="UniProtKB-KW"/>
</dbReference>
<dbReference type="SUPFAM" id="SSF52980">
    <property type="entry name" value="Restriction endonuclease-like"/>
    <property type="match status" value="1"/>
</dbReference>
<evidence type="ECO:0000256" key="1">
    <source>
        <dbReference type="SAM" id="Coils"/>
    </source>
</evidence>
<evidence type="ECO:0000259" key="2">
    <source>
        <dbReference type="Pfam" id="PF04480"/>
    </source>
</evidence>
<organism evidence="3 4">
    <name type="scientific">Roseibium aggregatum</name>
    <dbReference type="NCBI Taxonomy" id="187304"/>
    <lineage>
        <taxon>Bacteria</taxon>
        <taxon>Pseudomonadati</taxon>
        <taxon>Pseudomonadota</taxon>
        <taxon>Alphaproteobacteria</taxon>
        <taxon>Hyphomicrobiales</taxon>
        <taxon>Stappiaceae</taxon>
        <taxon>Roseibium</taxon>
    </lineage>
</organism>
<sequence length="122" mass="14189">MPHQKVPDNLRKNARKLRSEMTEAERRLWQVLRAHRLEGISFRRQMPIAGYIVDFAAPAHRLIVELDGSQHGETEGLRRDEKRDGAQGRHGWTVLRFWNTDVLTGLDGVCRKILHICGKEHF</sequence>
<proteinExistence type="predicted"/>
<feature type="domain" description="DUF559" evidence="2">
    <location>
        <begin position="9"/>
        <end position="116"/>
    </location>
</feature>
<dbReference type="PANTHER" id="PTHR38590:SF1">
    <property type="entry name" value="BLL0828 PROTEIN"/>
    <property type="match status" value="1"/>
</dbReference>
<dbReference type="InterPro" id="IPR007569">
    <property type="entry name" value="DUF559"/>
</dbReference>
<feature type="coiled-coil region" evidence="1">
    <location>
        <begin position="7"/>
        <end position="34"/>
    </location>
</feature>
<keyword evidence="1" id="KW-0175">Coiled coil</keyword>